<feature type="compositionally biased region" description="Low complexity" evidence="5">
    <location>
        <begin position="872"/>
        <end position="890"/>
    </location>
</feature>
<dbReference type="SUPFAM" id="SSF82199">
    <property type="entry name" value="SET domain"/>
    <property type="match status" value="1"/>
</dbReference>
<feature type="domain" description="SET" evidence="6">
    <location>
        <begin position="482"/>
        <end position="655"/>
    </location>
</feature>
<feature type="compositionally biased region" description="Low complexity" evidence="5">
    <location>
        <begin position="922"/>
        <end position="931"/>
    </location>
</feature>
<dbReference type="Gene3D" id="3.30.40.10">
    <property type="entry name" value="Zinc/RING finger domain, C3HC4 (zinc finger)"/>
    <property type="match status" value="1"/>
</dbReference>
<evidence type="ECO:0000256" key="1">
    <source>
        <dbReference type="ARBA" id="ARBA00022723"/>
    </source>
</evidence>
<dbReference type="CDD" id="cd15550">
    <property type="entry name" value="PHD_MLL5"/>
    <property type="match status" value="1"/>
</dbReference>
<evidence type="ECO:0000313" key="8">
    <source>
        <dbReference type="WBParaSite" id="jg25554"/>
    </source>
</evidence>
<reference evidence="8" key="1">
    <citation type="submission" date="2022-11" db="UniProtKB">
        <authorList>
            <consortium name="WormBaseParasite"/>
        </authorList>
    </citation>
    <scope>IDENTIFICATION</scope>
</reference>
<dbReference type="PANTHER" id="PTHR46462">
    <property type="entry name" value="UPSET, ISOFORM A"/>
    <property type="match status" value="1"/>
</dbReference>
<feature type="compositionally biased region" description="Polar residues" evidence="5">
    <location>
        <begin position="1167"/>
        <end position="1177"/>
    </location>
</feature>
<dbReference type="InterPro" id="IPR013083">
    <property type="entry name" value="Znf_RING/FYVE/PHD"/>
</dbReference>
<dbReference type="Gene3D" id="2.170.270.10">
    <property type="entry name" value="SET domain"/>
    <property type="match status" value="1"/>
</dbReference>
<dbReference type="SMART" id="SM00317">
    <property type="entry name" value="SET"/>
    <property type="match status" value="1"/>
</dbReference>
<feature type="compositionally biased region" description="Basic and acidic residues" evidence="5">
    <location>
        <begin position="974"/>
        <end position="999"/>
    </location>
</feature>
<feature type="compositionally biased region" description="Low complexity" evidence="5">
    <location>
        <begin position="477"/>
        <end position="489"/>
    </location>
</feature>
<feature type="compositionally biased region" description="Polar residues" evidence="5">
    <location>
        <begin position="1239"/>
        <end position="1252"/>
    </location>
</feature>
<keyword evidence="3" id="KW-0862">Zinc</keyword>
<sequence>MPVPAEGRQSYSLSDQQSFAALKQAQRPRGRPRGQRNSEASGNRSDSAGSPRGPLSPAETKRQRLQQQQQQLLSSNTIQTGIQGSSPIPGYSQTRVQDYNNYQQPQQQPTEPTQRVVNQYAGSYAQDNPNGTMTIPNVNEMHHQQQPANNNFVQQQQQQHHPSNQPGIVNQQPGLEHQYHQRLEDLAEVAQLSAQHPTFTSSTQRPMHSIPVTSPPMYITRSPKHQQQQQQFHSMEHPQMPPHHLIAEDSSPYKTYQQPNQFYSNAMDDQSHLQNYSANTPQIQQQQHQPQFMAVAPFGGSDPSMGAVQHTSFDSFPEQSPQESAPPPAKQQPKKGAKKASAAGGGRSTTSKTNASAKKEDEWEGEDYVTRCFCGMSHNDEFMIECDRCNVWQHGVCLGITPKNVPDCYFCELCNPRALKNTKEQAIAIQEKKLAQQKRIADQLKSKRGKKAATVRKAPVKATKSQVTTPKGGSAGGPPKKQSVVVSSSGPNSCKKFVEITENQYSRGVRAFVQQNNDKGEPNLLAPLRTNTFARQMFVASNVEGLVATLEVETGHPVIEYSGCFSLASEVGNKDKLPNKHSFTLNYSGFTNGDQIPANRLFIDASKMGSAARFARRSCKPNTEFKHAIEDGKLHVVLVATENIDFSAEVTIPFDYDYKTSLVPVNCACSVADLLSDQEEDCQVRKFNRSLVSAPKSPLQLNKMSSSPRQPSFSPTSPAAKRSGGLGRLSSGSSVEGATSSTTKAPSPKKEVAAKKRKFLSKKAAGAKKHKLKGFNFKKKKGLLKASKSGQSAKGESQASQEARSNSSTPRRSGRVVPPATTITQTNSSASLNSSIGSSAEPVELKKHERLATLQASAASEDGGSNRRKRTASQTSTNSSTNAAVRSSNRLQAALTPAVDVKPEPKPEEKIKSESPEKVEMAASPAATTRSSRAKTNSLHNVDEEVKKDTTSLEDKGKLSREERKLQETLAAIERQEQREKQKQEKKEKSHDIKPDTSSKKFKPKSLAEILKNKSSNSASKSASSQKKVLVTSASALVSAKKSKDEEIGRKDKQTRELAVTPTTTNKLNKRTSTGRSSLSNNEKEESPVRKKTRTSVQQPSTSPSKDKQLLSSVEAAELLTEMASGIGNSASPKTNVPKKTAVRIDIHAQLVELAKIALKQIDSGKPDQSSPSNQQEKISEFSLGPDYPTLSPARPPPPCPEETKEQSPPTPESTTKPNTKAIKKLTIDEYKRRRSQIGDVSSSGTPATTSLLAQPIREEVLRSPPVIADSAAPSLDELKRRIYGAKPEKMAARPAVVPQAAPTAPKPISQPRVSLEERLRSKFGGSGEGPSRTEAAVPATPPSTPVESSKIPPPPAPPARMFITPPPPPPPPAMGERRNLITLHLDADVFNN</sequence>
<feature type="compositionally biased region" description="Basic and acidic residues" evidence="5">
    <location>
        <begin position="1042"/>
        <end position="1056"/>
    </location>
</feature>
<feature type="compositionally biased region" description="Pro residues" evidence="5">
    <location>
        <begin position="1352"/>
        <end position="1374"/>
    </location>
</feature>
<dbReference type="PROSITE" id="PS01359">
    <property type="entry name" value="ZF_PHD_1"/>
    <property type="match status" value="1"/>
</dbReference>
<dbReference type="SMART" id="SM00249">
    <property type="entry name" value="PHD"/>
    <property type="match status" value="1"/>
</dbReference>
<dbReference type="InterPro" id="IPR001965">
    <property type="entry name" value="Znf_PHD"/>
</dbReference>
<dbReference type="Pfam" id="PF00856">
    <property type="entry name" value="SET"/>
    <property type="match status" value="1"/>
</dbReference>
<feature type="region of interest" description="Disordered" evidence="5">
    <location>
        <begin position="441"/>
        <end position="490"/>
    </location>
</feature>
<feature type="compositionally biased region" description="Basic and acidic residues" evidence="5">
    <location>
        <begin position="941"/>
        <end position="967"/>
    </location>
</feature>
<feature type="region of interest" description="Disordered" evidence="5">
    <location>
        <begin position="215"/>
        <end position="247"/>
    </location>
</feature>
<feature type="compositionally biased region" description="Polar residues" evidence="5">
    <location>
        <begin position="791"/>
        <end position="811"/>
    </location>
</feature>
<dbReference type="InterPro" id="IPR001214">
    <property type="entry name" value="SET_dom"/>
</dbReference>
<evidence type="ECO:0000256" key="4">
    <source>
        <dbReference type="ARBA" id="ARBA00022853"/>
    </source>
</evidence>
<feature type="compositionally biased region" description="Polar residues" evidence="5">
    <location>
        <begin position="74"/>
        <end position="97"/>
    </location>
</feature>
<evidence type="ECO:0000256" key="2">
    <source>
        <dbReference type="ARBA" id="ARBA00022771"/>
    </source>
</evidence>
<feature type="compositionally biased region" description="Polar residues" evidence="5">
    <location>
        <begin position="9"/>
        <end position="19"/>
    </location>
</feature>
<feature type="region of interest" description="Disordered" evidence="5">
    <location>
        <begin position="294"/>
        <end position="361"/>
    </location>
</feature>
<name>A0A915E1S2_9BILA</name>
<evidence type="ECO:0000256" key="5">
    <source>
        <dbReference type="SAM" id="MobiDB-lite"/>
    </source>
</evidence>
<feature type="region of interest" description="Disordered" evidence="5">
    <location>
        <begin position="695"/>
        <end position="1114"/>
    </location>
</feature>
<dbReference type="SUPFAM" id="SSF57903">
    <property type="entry name" value="FYVE/PHD zinc finger"/>
    <property type="match status" value="1"/>
</dbReference>
<feature type="compositionally biased region" description="Polar residues" evidence="5">
    <location>
        <begin position="37"/>
        <end position="48"/>
    </location>
</feature>
<feature type="region of interest" description="Disordered" evidence="5">
    <location>
        <begin position="1"/>
        <end position="97"/>
    </location>
</feature>
<dbReference type="InterPro" id="IPR011011">
    <property type="entry name" value="Znf_FYVE_PHD"/>
</dbReference>
<evidence type="ECO:0000256" key="3">
    <source>
        <dbReference type="ARBA" id="ARBA00022833"/>
    </source>
</evidence>
<keyword evidence="2" id="KW-0863">Zinc-finger</keyword>
<dbReference type="GO" id="GO:0070210">
    <property type="term" value="C:Rpd3L-Expanded complex"/>
    <property type="evidence" value="ECO:0007669"/>
    <property type="project" value="TreeGrafter"/>
</dbReference>
<dbReference type="Pfam" id="PF20826">
    <property type="entry name" value="PHD_5"/>
    <property type="match status" value="1"/>
</dbReference>
<protein>
    <submittedName>
        <fullName evidence="8">SET domain-containing protein</fullName>
    </submittedName>
</protein>
<dbReference type="GO" id="GO:0006325">
    <property type="term" value="P:chromatin organization"/>
    <property type="evidence" value="ECO:0007669"/>
    <property type="project" value="UniProtKB-KW"/>
</dbReference>
<organism evidence="7 8">
    <name type="scientific">Ditylenchus dipsaci</name>
    <dbReference type="NCBI Taxonomy" id="166011"/>
    <lineage>
        <taxon>Eukaryota</taxon>
        <taxon>Metazoa</taxon>
        <taxon>Ecdysozoa</taxon>
        <taxon>Nematoda</taxon>
        <taxon>Chromadorea</taxon>
        <taxon>Rhabditida</taxon>
        <taxon>Tylenchina</taxon>
        <taxon>Tylenchomorpha</taxon>
        <taxon>Sphaerularioidea</taxon>
        <taxon>Anguinidae</taxon>
        <taxon>Anguininae</taxon>
        <taxon>Ditylenchus</taxon>
    </lineage>
</organism>
<dbReference type="GO" id="GO:0008270">
    <property type="term" value="F:zinc ion binding"/>
    <property type="evidence" value="ECO:0007669"/>
    <property type="project" value="UniProtKB-KW"/>
</dbReference>
<proteinExistence type="predicted"/>
<feature type="region of interest" description="Disordered" evidence="5">
    <location>
        <begin position="1163"/>
        <end position="1252"/>
    </location>
</feature>
<dbReference type="GO" id="GO:0006355">
    <property type="term" value="P:regulation of DNA-templated transcription"/>
    <property type="evidence" value="ECO:0007669"/>
    <property type="project" value="TreeGrafter"/>
</dbReference>
<keyword evidence="1" id="KW-0479">Metal-binding</keyword>
<feature type="compositionally biased region" description="Polar residues" evidence="5">
    <location>
        <begin position="1061"/>
        <end position="1081"/>
    </location>
</feature>
<dbReference type="WBParaSite" id="jg25554">
    <property type="protein sequence ID" value="jg25554"/>
    <property type="gene ID" value="jg25554"/>
</dbReference>
<dbReference type="Proteomes" id="UP000887574">
    <property type="component" value="Unplaced"/>
</dbReference>
<keyword evidence="4" id="KW-0156">Chromatin regulator</keyword>
<dbReference type="InterPro" id="IPR019786">
    <property type="entry name" value="Zinc_finger_PHD-type_CS"/>
</dbReference>
<evidence type="ECO:0000313" key="7">
    <source>
        <dbReference type="Proteomes" id="UP000887574"/>
    </source>
</evidence>
<feature type="compositionally biased region" description="Basic and acidic residues" evidence="5">
    <location>
        <begin position="901"/>
        <end position="920"/>
    </location>
</feature>
<dbReference type="PROSITE" id="PS50280">
    <property type="entry name" value="SET"/>
    <property type="match status" value="1"/>
</dbReference>
<feature type="region of interest" description="Disordered" evidence="5">
    <location>
        <begin position="1290"/>
        <end position="1377"/>
    </location>
</feature>
<feature type="compositionally biased region" description="Low complexity" evidence="5">
    <location>
        <begin position="1013"/>
        <end position="1040"/>
    </location>
</feature>
<feature type="compositionally biased region" description="Low complexity" evidence="5">
    <location>
        <begin position="828"/>
        <end position="839"/>
    </location>
</feature>
<feature type="compositionally biased region" description="Low complexity" evidence="5">
    <location>
        <begin position="1293"/>
        <end position="1308"/>
    </location>
</feature>
<accession>A0A915E1S2</accession>
<feature type="compositionally biased region" description="Polar residues" evidence="5">
    <location>
        <begin position="1095"/>
        <end position="1104"/>
    </location>
</feature>
<feature type="compositionally biased region" description="Basic residues" evidence="5">
    <location>
        <begin position="755"/>
        <end position="783"/>
    </location>
</feature>
<dbReference type="PANTHER" id="PTHR46462:SF3">
    <property type="entry name" value="UPSET, ISOFORM A"/>
    <property type="match status" value="1"/>
</dbReference>
<feature type="compositionally biased region" description="Polar residues" evidence="5">
    <location>
        <begin position="699"/>
        <end position="717"/>
    </location>
</feature>
<feature type="compositionally biased region" description="Low complexity" evidence="5">
    <location>
        <begin position="728"/>
        <end position="743"/>
    </location>
</feature>
<keyword evidence="7" id="KW-1185">Reference proteome</keyword>
<evidence type="ECO:0000259" key="6">
    <source>
        <dbReference type="PROSITE" id="PS50280"/>
    </source>
</evidence>
<dbReference type="InterPro" id="IPR046341">
    <property type="entry name" value="SET_dom_sf"/>
</dbReference>
<dbReference type="CDD" id="cd10529">
    <property type="entry name" value="SET_SETD5-like"/>
    <property type="match status" value="1"/>
</dbReference>
<dbReference type="GO" id="GO:0034967">
    <property type="term" value="C:Set3 complex"/>
    <property type="evidence" value="ECO:0007669"/>
    <property type="project" value="TreeGrafter"/>
</dbReference>